<dbReference type="GO" id="GO:0008757">
    <property type="term" value="F:S-adenosylmethionine-dependent methyltransferase activity"/>
    <property type="evidence" value="ECO:0007669"/>
    <property type="project" value="InterPro"/>
</dbReference>
<feature type="domain" description="Methyltransferase type 11" evidence="1">
    <location>
        <begin position="72"/>
        <end position="155"/>
    </location>
</feature>
<dbReference type="InterPro" id="IPR029063">
    <property type="entry name" value="SAM-dependent_MTases_sf"/>
</dbReference>
<dbReference type="Gene3D" id="3.40.50.150">
    <property type="entry name" value="Vaccinia Virus protein VP39"/>
    <property type="match status" value="1"/>
</dbReference>
<reference evidence="2" key="1">
    <citation type="submission" date="2018-05" db="EMBL/GenBank/DDBJ databases">
        <authorList>
            <person name="Lanie J.A."/>
            <person name="Ng W.-L."/>
            <person name="Kazmierczak K.M."/>
            <person name="Andrzejewski T.M."/>
            <person name="Davidsen T.M."/>
            <person name="Wayne K.J."/>
            <person name="Tettelin H."/>
            <person name="Glass J.I."/>
            <person name="Rusch D."/>
            <person name="Podicherti R."/>
            <person name="Tsui H.-C.T."/>
            <person name="Winkler M.E."/>
        </authorList>
    </citation>
    <scope>NUCLEOTIDE SEQUENCE</scope>
</reference>
<evidence type="ECO:0000313" key="2">
    <source>
        <dbReference type="EMBL" id="SVE28492.1"/>
    </source>
</evidence>
<dbReference type="InterPro" id="IPR013216">
    <property type="entry name" value="Methyltransf_11"/>
</dbReference>
<gene>
    <name evidence="2" type="ORF">METZ01_LOCUS481346</name>
</gene>
<feature type="non-terminal residue" evidence="2">
    <location>
        <position position="189"/>
    </location>
</feature>
<dbReference type="AlphaFoldDB" id="A0A383C8G1"/>
<dbReference type="SUPFAM" id="SSF53335">
    <property type="entry name" value="S-adenosyl-L-methionine-dependent methyltransferases"/>
    <property type="match status" value="1"/>
</dbReference>
<proteinExistence type="predicted"/>
<accession>A0A383C8G1</accession>
<organism evidence="2">
    <name type="scientific">marine metagenome</name>
    <dbReference type="NCBI Taxonomy" id="408172"/>
    <lineage>
        <taxon>unclassified sequences</taxon>
        <taxon>metagenomes</taxon>
        <taxon>ecological metagenomes</taxon>
    </lineage>
</organism>
<evidence type="ECO:0000259" key="1">
    <source>
        <dbReference type="Pfam" id="PF08241"/>
    </source>
</evidence>
<protein>
    <recommendedName>
        <fullName evidence="1">Methyltransferase type 11 domain-containing protein</fullName>
    </recommendedName>
</protein>
<dbReference type="Pfam" id="PF08241">
    <property type="entry name" value="Methyltransf_11"/>
    <property type="match status" value="1"/>
</dbReference>
<sequence>MLRRLRRRFLLGHPLARRVVRLLPTPIKQRLITMAGMSGIHRYQNFRNPTAKAILIAEFLRRSVVSYPQSVLDVGCNAGEITRYLNKEGFLTVGIDLHEVLDRVPPGRKHVALIPFEVDSESVPRLPSFDSVLLLSVHHQWIATNGDTATRDLVRDLSDKAEKTMVVEFSCLNAKYGRSNPELFVDNNP</sequence>
<name>A0A383C8G1_9ZZZZ</name>
<dbReference type="EMBL" id="UINC01206731">
    <property type="protein sequence ID" value="SVE28492.1"/>
    <property type="molecule type" value="Genomic_DNA"/>
</dbReference>